<organism evidence="1 2">
    <name type="scientific">Brevibacterium otitidis</name>
    <dbReference type="NCBI Taxonomy" id="53364"/>
    <lineage>
        <taxon>Bacteria</taxon>
        <taxon>Bacillati</taxon>
        <taxon>Actinomycetota</taxon>
        <taxon>Actinomycetes</taxon>
        <taxon>Micrococcales</taxon>
        <taxon>Brevibacteriaceae</taxon>
        <taxon>Brevibacterium</taxon>
    </lineage>
</organism>
<dbReference type="Proteomes" id="UP001589707">
    <property type="component" value="Unassembled WGS sequence"/>
</dbReference>
<reference evidence="1 2" key="1">
    <citation type="submission" date="2024-09" db="EMBL/GenBank/DDBJ databases">
        <authorList>
            <person name="Sun Q."/>
            <person name="Mori K."/>
        </authorList>
    </citation>
    <scope>NUCLEOTIDE SEQUENCE [LARGE SCALE GENOMIC DNA]</scope>
    <source>
        <strain evidence="1 2">JCM 11683</strain>
    </source>
</reference>
<sequence length="340" mass="38142">MSNEDNYYVYALTQAPAGETFDPHSVFYVGKGTGTRWASHFRDAKREISRLEDINTADEDGPMLTAKHTAIREILESSDDEIDLEQYAYIVKGGISENDAFALEALTIELLDSMGVGLTNLVRGRQSANLLKPAAEVRRYYGAETFDVESISVDEIYEFCPGGERSGDTLVIAVKGTGEDMSFSEDLVPVDQPHFVDGVFRTLTSDDDTERVRRGWDPREPWSDEEARERARHYWPINSDAVSALQEVASDGRLEHVLLINDPRAGQTVVRYHWQVEKDGRWLEYGHYEGDEWRRFKVGIPLGDAFDEASDPILGTVPTDAESGRHVLTCRAGGVGFFSY</sequence>
<proteinExistence type="predicted"/>
<evidence type="ECO:0000313" key="1">
    <source>
        <dbReference type="EMBL" id="MFB9776966.1"/>
    </source>
</evidence>
<dbReference type="CDD" id="cd10440">
    <property type="entry name" value="GIY-YIG_COG3680"/>
    <property type="match status" value="1"/>
</dbReference>
<dbReference type="Pfam" id="PF22945">
    <property type="entry name" value="LEM-3_GIY-YIG"/>
    <property type="match status" value="1"/>
</dbReference>
<protein>
    <submittedName>
        <fullName evidence="1">GIY-YIG nuclease family protein</fullName>
    </submittedName>
</protein>
<name>A0ABV5X3F1_9MICO</name>
<accession>A0ABV5X3F1</accession>
<evidence type="ECO:0000313" key="2">
    <source>
        <dbReference type="Proteomes" id="UP001589707"/>
    </source>
</evidence>
<dbReference type="EMBL" id="JBHMAU010000068">
    <property type="protein sequence ID" value="MFB9776966.1"/>
    <property type="molecule type" value="Genomic_DNA"/>
</dbReference>
<comment type="caution">
    <text evidence="1">The sequence shown here is derived from an EMBL/GenBank/DDBJ whole genome shotgun (WGS) entry which is preliminary data.</text>
</comment>
<dbReference type="RefSeq" id="WP_376840832.1">
    <property type="nucleotide sequence ID" value="NZ_JBHMAU010000068.1"/>
</dbReference>
<gene>
    <name evidence="1" type="ORF">ACFFN1_11250</name>
</gene>
<keyword evidence="2" id="KW-1185">Reference proteome</keyword>